<gene>
    <name evidence="1" type="ORF">G5T13_04545</name>
</gene>
<reference evidence="1" key="1">
    <citation type="submission" date="2020-02" db="EMBL/GenBank/DDBJ databases">
        <title>Antibiotic resistance/susceptibility profiles of lactic acid-producing cocci isolated from the human vagina, and analysis of the genetic basis of atypical resistances.</title>
        <authorList>
            <person name="Sirichoat A."/>
            <person name="Florez A.B."/>
            <person name="Vazquez L."/>
            <person name="Buppasiri P."/>
            <person name="Panya M."/>
            <person name="Lulitanond V."/>
            <person name="Mayo B."/>
        </authorList>
    </citation>
    <scope>NUCLEOTIDE SEQUENCE</scope>
    <source>
        <strain evidence="1">VA01-10AN</strain>
    </source>
</reference>
<proteinExistence type="predicted"/>
<keyword evidence="1" id="KW-0413">Isomerase</keyword>
<dbReference type="GO" id="GO:0016853">
    <property type="term" value="F:isomerase activity"/>
    <property type="evidence" value="ECO:0007669"/>
    <property type="project" value="UniProtKB-KW"/>
</dbReference>
<dbReference type="AlphaFoldDB" id="A0A6G4MY28"/>
<comment type="caution">
    <text evidence="1">The sequence shown here is derived from an EMBL/GenBank/DDBJ whole genome shotgun (WGS) entry which is preliminary data.</text>
</comment>
<protein>
    <submittedName>
        <fullName evidence="1">Enoyl-CoA hydratase/isomerase family protein</fullName>
    </submittedName>
</protein>
<name>A0A6G4MY28_STRAP</name>
<dbReference type="EMBL" id="JAAJBG010000006">
    <property type="protein sequence ID" value="NGG15907.1"/>
    <property type="molecule type" value="Genomic_DNA"/>
</dbReference>
<accession>A0A6G4MY28</accession>
<sequence length="203" mass="23910">MTLTTIKNDIKAFGKKKLEYMRGYISMQEDFQEKLRKQLIGKVYAEQELLKYKKEAESYSHNTAQSLYQQLENEKNVELSNQKSKEERITADDAAELGLLSSIKLTADEMLEYLEKYKNKPLAIRKLKEIMDNDTNLIYIGIDMEEFDKQQRLEKLVHFLNRKIDYFHGGLQINGDKIDLVQHEMIVEGVLETMDTELQQYLE</sequence>
<evidence type="ECO:0000313" key="1">
    <source>
        <dbReference type="EMBL" id="NGG15907.1"/>
    </source>
</evidence>
<organism evidence="1">
    <name type="scientific">Streptococcus anginosus</name>
    <dbReference type="NCBI Taxonomy" id="1328"/>
    <lineage>
        <taxon>Bacteria</taxon>
        <taxon>Bacillati</taxon>
        <taxon>Bacillota</taxon>
        <taxon>Bacilli</taxon>
        <taxon>Lactobacillales</taxon>
        <taxon>Streptococcaceae</taxon>
        <taxon>Streptococcus</taxon>
        <taxon>Streptococcus anginosus group</taxon>
    </lineage>
</organism>
<dbReference type="RefSeq" id="WP_150890975.1">
    <property type="nucleotide sequence ID" value="NZ_CP118046.1"/>
</dbReference>